<dbReference type="EMBL" id="MN741016">
    <property type="protein sequence ID" value="QHU22651.1"/>
    <property type="molecule type" value="Genomic_DNA"/>
</dbReference>
<dbReference type="AlphaFoldDB" id="A0A6C0KZJ1"/>
<sequence length="62" mass="7511">MTEKVGESDSLKWKKSSTEELRVWHQIQWKKIVEKWKEQEEILNQTEEGYNSNKSTKLRMAK</sequence>
<evidence type="ECO:0000313" key="1">
    <source>
        <dbReference type="EMBL" id="QHU22651.1"/>
    </source>
</evidence>
<proteinExistence type="predicted"/>
<reference evidence="1" key="1">
    <citation type="journal article" date="2020" name="Nature">
        <title>Giant virus diversity and host interactions through global metagenomics.</title>
        <authorList>
            <person name="Schulz F."/>
            <person name="Roux S."/>
            <person name="Paez-Espino D."/>
            <person name="Jungbluth S."/>
            <person name="Walsh D.A."/>
            <person name="Denef V.J."/>
            <person name="McMahon K.D."/>
            <person name="Konstantinidis K.T."/>
            <person name="Eloe-Fadrosh E.A."/>
            <person name="Kyrpides N.C."/>
            <person name="Woyke T."/>
        </authorList>
    </citation>
    <scope>NUCLEOTIDE SEQUENCE</scope>
    <source>
        <strain evidence="1">GVMAG-S-ERX555907-102</strain>
    </source>
</reference>
<organism evidence="1">
    <name type="scientific">viral metagenome</name>
    <dbReference type="NCBI Taxonomy" id="1070528"/>
    <lineage>
        <taxon>unclassified sequences</taxon>
        <taxon>metagenomes</taxon>
        <taxon>organismal metagenomes</taxon>
    </lineage>
</organism>
<protein>
    <submittedName>
        <fullName evidence="1">Uncharacterized protein</fullName>
    </submittedName>
</protein>
<name>A0A6C0KZJ1_9ZZZZ</name>
<accession>A0A6C0KZJ1</accession>